<dbReference type="GO" id="GO:0004843">
    <property type="term" value="F:cysteine-type deubiquitinase activity"/>
    <property type="evidence" value="ECO:0007669"/>
    <property type="project" value="InterPro"/>
</dbReference>
<gene>
    <name evidence="2" type="ORF">XAT740_LOCUS60495</name>
</gene>
<evidence type="ECO:0000313" key="2">
    <source>
        <dbReference type="EMBL" id="CAF1680703.1"/>
    </source>
</evidence>
<evidence type="ECO:0000259" key="1">
    <source>
        <dbReference type="PROSITE" id="PS50235"/>
    </source>
</evidence>
<organism evidence="2 3">
    <name type="scientific">Adineta ricciae</name>
    <name type="common">Rotifer</name>
    <dbReference type="NCBI Taxonomy" id="249248"/>
    <lineage>
        <taxon>Eukaryota</taxon>
        <taxon>Metazoa</taxon>
        <taxon>Spiralia</taxon>
        <taxon>Gnathifera</taxon>
        <taxon>Rotifera</taxon>
        <taxon>Eurotatoria</taxon>
        <taxon>Bdelloidea</taxon>
        <taxon>Adinetida</taxon>
        <taxon>Adinetidae</taxon>
        <taxon>Adineta</taxon>
    </lineage>
</organism>
<dbReference type="GO" id="GO:0005829">
    <property type="term" value="C:cytosol"/>
    <property type="evidence" value="ECO:0007669"/>
    <property type="project" value="TreeGrafter"/>
</dbReference>
<dbReference type="Gene3D" id="3.90.70.10">
    <property type="entry name" value="Cysteine proteinases"/>
    <property type="match status" value="1"/>
</dbReference>
<dbReference type="PROSITE" id="PS00972">
    <property type="entry name" value="USP_1"/>
    <property type="match status" value="1"/>
</dbReference>
<dbReference type="InterPro" id="IPR050164">
    <property type="entry name" value="Peptidase_C19"/>
</dbReference>
<dbReference type="SUPFAM" id="SSF54001">
    <property type="entry name" value="Cysteine proteinases"/>
    <property type="match status" value="1"/>
</dbReference>
<accession>A0A816GXY2</accession>
<keyword evidence="3" id="KW-1185">Reference proteome</keyword>
<sequence>MLQGLFDEDGGGDTDFSYQITSSSSAKSTVERPPAPRNQTNLCGLQNQGATCYLNALIQTLLFTPEFREPLFSLSAKDLNLPPYSTDSSQTSSIGTTLKVRKIIVELQRLFAEMLLLNQQACSSIRLTDSFGWQSNEVGFLLLVNSHPLLFCSLKQTFDHQDVHELNRLLFDAIQKSLQGTKQSNLIRTCYEGSTINYTQCKKCQKVFKRIEDYQDLPLVVQDSPNLQNSLANMFTIHEHLIGDNQYRCSSCANTLCDAE</sequence>
<dbReference type="InterPro" id="IPR038765">
    <property type="entry name" value="Papain-like_cys_pep_sf"/>
</dbReference>
<dbReference type="GO" id="GO:0005634">
    <property type="term" value="C:nucleus"/>
    <property type="evidence" value="ECO:0007669"/>
    <property type="project" value="TreeGrafter"/>
</dbReference>
<dbReference type="EMBL" id="CAJNOR010014984">
    <property type="protein sequence ID" value="CAF1680703.1"/>
    <property type="molecule type" value="Genomic_DNA"/>
</dbReference>
<evidence type="ECO:0000313" key="3">
    <source>
        <dbReference type="Proteomes" id="UP000663828"/>
    </source>
</evidence>
<dbReference type="Proteomes" id="UP000663828">
    <property type="component" value="Unassembled WGS sequence"/>
</dbReference>
<dbReference type="Pfam" id="PF00443">
    <property type="entry name" value="UCH"/>
    <property type="match status" value="1"/>
</dbReference>
<proteinExistence type="predicted"/>
<comment type="caution">
    <text evidence="2">The sequence shown here is derived from an EMBL/GenBank/DDBJ whole genome shotgun (WGS) entry which is preliminary data.</text>
</comment>
<dbReference type="InterPro" id="IPR018200">
    <property type="entry name" value="USP_CS"/>
</dbReference>
<reference evidence="2" key="1">
    <citation type="submission" date="2021-02" db="EMBL/GenBank/DDBJ databases">
        <authorList>
            <person name="Nowell W R."/>
        </authorList>
    </citation>
    <scope>NUCLEOTIDE SEQUENCE</scope>
</reference>
<feature type="non-terminal residue" evidence="2">
    <location>
        <position position="1"/>
    </location>
</feature>
<dbReference type="InterPro" id="IPR028889">
    <property type="entry name" value="USP"/>
</dbReference>
<dbReference type="PROSITE" id="PS50235">
    <property type="entry name" value="USP_3"/>
    <property type="match status" value="1"/>
</dbReference>
<dbReference type="GO" id="GO:0016579">
    <property type="term" value="P:protein deubiquitination"/>
    <property type="evidence" value="ECO:0007669"/>
    <property type="project" value="InterPro"/>
</dbReference>
<protein>
    <recommendedName>
        <fullName evidence="1">USP domain-containing protein</fullName>
    </recommendedName>
</protein>
<dbReference type="PANTHER" id="PTHR24006">
    <property type="entry name" value="UBIQUITIN CARBOXYL-TERMINAL HYDROLASE"/>
    <property type="match status" value="1"/>
</dbReference>
<dbReference type="InterPro" id="IPR001394">
    <property type="entry name" value="Peptidase_C19_UCH"/>
</dbReference>
<feature type="domain" description="USP" evidence="1">
    <location>
        <begin position="43"/>
        <end position="260"/>
    </location>
</feature>
<dbReference type="AlphaFoldDB" id="A0A816GXY2"/>
<dbReference type="PANTHER" id="PTHR24006:SF842">
    <property type="entry name" value="UBIQUITIN CARBOXYL-TERMINAL HYDROLASE 40"/>
    <property type="match status" value="1"/>
</dbReference>
<name>A0A816GXY2_ADIRI</name>